<feature type="compositionally biased region" description="Low complexity" evidence="1">
    <location>
        <begin position="590"/>
        <end position="600"/>
    </location>
</feature>
<reference evidence="2" key="1">
    <citation type="submission" date="2023-03" db="EMBL/GenBank/DDBJ databases">
        <title>Massive genome expansion in bonnet fungi (Mycena s.s.) driven by repeated elements and novel gene families across ecological guilds.</title>
        <authorList>
            <consortium name="Lawrence Berkeley National Laboratory"/>
            <person name="Harder C.B."/>
            <person name="Miyauchi S."/>
            <person name="Viragh M."/>
            <person name="Kuo A."/>
            <person name="Thoen E."/>
            <person name="Andreopoulos B."/>
            <person name="Lu D."/>
            <person name="Skrede I."/>
            <person name="Drula E."/>
            <person name="Henrissat B."/>
            <person name="Morin E."/>
            <person name="Kohler A."/>
            <person name="Barry K."/>
            <person name="LaButti K."/>
            <person name="Morin E."/>
            <person name="Salamov A."/>
            <person name="Lipzen A."/>
            <person name="Mereny Z."/>
            <person name="Hegedus B."/>
            <person name="Baldrian P."/>
            <person name="Stursova M."/>
            <person name="Weitz H."/>
            <person name="Taylor A."/>
            <person name="Grigoriev I.V."/>
            <person name="Nagy L.G."/>
            <person name="Martin F."/>
            <person name="Kauserud H."/>
        </authorList>
    </citation>
    <scope>NUCLEOTIDE SEQUENCE</scope>
    <source>
        <strain evidence="2">9284</strain>
    </source>
</reference>
<dbReference type="Proteomes" id="UP001221142">
    <property type="component" value="Unassembled WGS sequence"/>
</dbReference>
<feature type="region of interest" description="Disordered" evidence="1">
    <location>
        <begin position="565"/>
        <end position="682"/>
    </location>
</feature>
<dbReference type="EMBL" id="JARKIF010000006">
    <property type="protein sequence ID" value="KAJ7636688.1"/>
    <property type="molecule type" value="Genomic_DNA"/>
</dbReference>
<feature type="region of interest" description="Disordered" evidence="1">
    <location>
        <begin position="1042"/>
        <end position="1067"/>
    </location>
</feature>
<protein>
    <submittedName>
        <fullName evidence="2">Uncharacterized protein</fullName>
    </submittedName>
</protein>
<accession>A0AAD7FPW6</accession>
<comment type="caution">
    <text evidence="2">The sequence shown here is derived from an EMBL/GenBank/DDBJ whole genome shotgun (WGS) entry which is preliminary data.</text>
</comment>
<organism evidence="2 3">
    <name type="scientific">Roridomyces roridus</name>
    <dbReference type="NCBI Taxonomy" id="1738132"/>
    <lineage>
        <taxon>Eukaryota</taxon>
        <taxon>Fungi</taxon>
        <taxon>Dikarya</taxon>
        <taxon>Basidiomycota</taxon>
        <taxon>Agaricomycotina</taxon>
        <taxon>Agaricomycetes</taxon>
        <taxon>Agaricomycetidae</taxon>
        <taxon>Agaricales</taxon>
        <taxon>Marasmiineae</taxon>
        <taxon>Mycenaceae</taxon>
        <taxon>Roridomyces</taxon>
    </lineage>
</organism>
<feature type="compositionally biased region" description="Basic and acidic residues" evidence="1">
    <location>
        <begin position="538"/>
        <end position="548"/>
    </location>
</feature>
<name>A0AAD7FPW6_9AGAR</name>
<feature type="region of interest" description="Disordered" evidence="1">
    <location>
        <begin position="1"/>
        <end position="23"/>
    </location>
</feature>
<proteinExistence type="predicted"/>
<evidence type="ECO:0000256" key="1">
    <source>
        <dbReference type="SAM" id="MobiDB-lite"/>
    </source>
</evidence>
<evidence type="ECO:0000313" key="3">
    <source>
        <dbReference type="Proteomes" id="UP001221142"/>
    </source>
</evidence>
<evidence type="ECO:0000313" key="2">
    <source>
        <dbReference type="EMBL" id="KAJ7636688.1"/>
    </source>
</evidence>
<gene>
    <name evidence="2" type="ORF">FB45DRAFT_864696</name>
</gene>
<feature type="compositionally biased region" description="Basic and acidic residues" evidence="1">
    <location>
        <begin position="621"/>
        <end position="635"/>
    </location>
</feature>
<feature type="region of interest" description="Disordered" evidence="1">
    <location>
        <begin position="523"/>
        <end position="548"/>
    </location>
</feature>
<feature type="compositionally biased region" description="Basic residues" evidence="1">
    <location>
        <begin position="604"/>
        <end position="620"/>
    </location>
</feature>
<keyword evidence="3" id="KW-1185">Reference proteome</keyword>
<feature type="region of interest" description="Disordered" evidence="1">
    <location>
        <begin position="133"/>
        <end position="159"/>
    </location>
</feature>
<sequence>MPAIQSTMRLGTRPQYQGPRDPTMADLFEVEDHPQRSGIQGRTFVYYQDTSIPGLKKTWGYEEKRQIPTGTLAELLASGWLHLKSGDAVFSRSTRANDDPEKDIIQLWVTDSRVITPDLGKDFDDARDDFLGARAHRTRQRPTGKPPTGGTAYERSTIRKSVKEPSRCYTIASSFEQPTVIYAPVASAKLGEAGNPDPAIRHRKRWHAPRIRSNLYEAAAAIAKAAFGQAPKKVQELVRLAHELVNYPLVGVEDNFAYATAQANISPSERADEYGHAIRALAKALGFFGGAHCDFYDQPGFFSHMSASSDLPDYDDEAPYEPGFFFIMQLGVFITLDKHTSINFSGLRRHGGTPPLCPHTGENLTNTVQHTKLNARRFVIIFYPPTRMIDGTARWSLAAMPNGEPFLFPPEAIHIGQVSLWYGMLLVLTNYSAENEQAKSWPAKFMSSRATFAREGPLMMSPKALFSFFIRALVLLCNFWLRQLPEEMKVEMEPDLFIQSITMWDPAAKKHVNAGQWEFAPGVRRPGRPAWETEVDETDTKDLNQSRSEGFKRFDAYEAEMASHIPSVGHEGPVKHIIPDPLPKSKPGKKAAGGAERGPATGKQSKRKAARKSRNKKSKAKTADEDMEYGKPERPVRKKKATWEIVLPPIGYRGETSPGAQQADGNMDDDGWETEPEDDDTPAIQGTFVCIDIVPSTDVVMAEAEISRTTEKRPIRAWTSDEYAAAAAKIVQTSSSSGALVLHSLIDEGSEDIAEMPTPTPSGSISQVETAMHIISSSTTGPQLTSQMIAAYAALTEKPGETATVALFTHLWPNLKQMVELAELGVIRLRLDRECIMLTNCCAWQWLDRYCPAQVQCALEKRKRGVVDASASWVERLGRDCISAVNSHIRDRVFTPATYGLSISAAPFQWTNPQSRRMYIDGVDDDEVLRRSTMLACQIISRWLGFPTGDVSRYQAGMIDVILSVLGRSALLLDEVWNAHKSLRKWVVGQPLTIKNCTAAFANLRASLVLHPLSNPASEEAKRLVHLAQLLSSFQAPALPVPAPRSPPPASVGTVPGNQAPVVPEAQSSSTASLSSSVLSLATLSAAERKHIPALREFVTDSVAVALNRVAPASQTTLQSFLLTGMDMFFPFRELAPSRRSIMRASGPFSPAHVATAEGFYSALIFRTITFNTDFVRNPANCVLFRSHDEFKAEMDRAGDVFEAIHLQPPPSSFFCNIGAYGTANFRRTVDLAERYAEQIFQNGEGLHTLILKARKGGRQSLRFSEARDYLTGRFYQLGPLTAYLLTADYAQTPLVDLPTYAELAEIIFELDSGAVHGLELLGLIPKRNLDDSGKQEPSTPEYCRRGLQIVHALLLDIVPTEDAQQVGVDLIVVEHLLCKVARAHQRKSGFTVGGSQTQTRKRRESTAAMSRPRLAVVYQGELAEGAIERSKKESSRTKETHTLHQIPRLMTQVWVNAIWPVASNSRRFQASMDIIGDVLGGVHTYWGDSGAYIELFRRAALLKFCLSASCALFRLAPDTRPLTTNTQHLSNPPNTPPLFAKCSDGNRARRRPHNPPHHRIWTPLREIAAARSMQTQISLSQACPESLDLPAHAPTLR</sequence>
<feature type="compositionally biased region" description="Acidic residues" evidence="1">
    <location>
        <begin position="666"/>
        <end position="681"/>
    </location>
</feature>